<feature type="region of interest" description="Disordered" evidence="3">
    <location>
        <begin position="637"/>
        <end position="672"/>
    </location>
</feature>
<dbReference type="SUPFAM" id="SSF52540">
    <property type="entry name" value="P-loop containing nucleoside triphosphate hydrolases"/>
    <property type="match status" value="1"/>
</dbReference>
<comment type="subcellular location">
    <subcellularLocation>
        <location evidence="1">Nucleus</location>
    </subcellularLocation>
</comment>
<dbReference type="SMART" id="SM00449">
    <property type="entry name" value="SPRY"/>
    <property type="match status" value="1"/>
</dbReference>
<accession>A0A6P5GLE8</accession>
<dbReference type="InterPro" id="IPR013320">
    <property type="entry name" value="ConA-like_dom_sf"/>
</dbReference>
<organism evidence="5 6">
    <name type="scientific">Ananas comosus</name>
    <name type="common">Pineapple</name>
    <name type="synonym">Ananas ananas</name>
    <dbReference type="NCBI Taxonomy" id="4615"/>
    <lineage>
        <taxon>Eukaryota</taxon>
        <taxon>Viridiplantae</taxon>
        <taxon>Streptophyta</taxon>
        <taxon>Embryophyta</taxon>
        <taxon>Tracheophyta</taxon>
        <taxon>Spermatophyta</taxon>
        <taxon>Magnoliopsida</taxon>
        <taxon>Liliopsida</taxon>
        <taxon>Poales</taxon>
        <taxon>Bromeliaceae</taxon>
        <taxon>Bromelioideae</taxon>
        <taxon>Ananas</taxon>
    </lineage>
</organism>
<feature type="region of interest" description="Disordered" evidence="3">
    <location>
        <begin position="1"/>
        <end position="37"/>
    </location>
</feature>
<dbReference type="PANTHER" id="PTHR12381:SF56">
    <property type="entry name" value="B30.2_SPRY DOMAIN-CONTAINING PROTEIN-RELATED"/>
    <property type="match status" value="1"/>
</dbReference>
<dbReference type="CDD" id="cd12884">
    <property type="entry name" value="SPRY_hnRNP"/>
    <property type="match status" value="1"/>
</dbReference>
<dbReference type="GO" id="GO:0003723">
    <property type="term" value="F:RNA binding"/>
    <property type="evidence" value="ECO:0007669"/>
    <property type="project" value="TreeGrafter"/>
</dbReference>
<dbReference type="InterPro" id="IPR035778">
    <property type="entry name" value="SPRY_hnRNP_U"/>
</dbReference>
<evidence type="ECO:0000313" key="5">
    <source>
        <dbReference type="Proteomes" id="UP000515123"/>
    </source>
</evidence>
<gene>
    <name evidence="6" type="primary">LOC109724908</name>
</gene>
<evidence type="ECO:0000259" key="4">
    <source>
        <dbReference type="SMART" id="SM00449"/>
    </source>
</evidence>
<dbReference type="Pfam" id="PF13671">
    <property type="entry name" value="AAA_33"/>
    <property type="match status" value="1"/>
</dbReference>
<dbReference type="SUPFAM" id="SSF49899">
    <property type="entry name" value="Concanavalin A-like lectins/glucanases"/>
    <property type="match status" value="1"/>
</dbReference>
<keyword evidence="2" id="KW-0539">Nucleus</keyword>
<dbReference type="Gene3D" id="3.40.50.300">
    <property type="entry name" value="P-loop containing nucleotide triphosphate hydrolases"/>
    <property type="match status" value="1"/>
</dbReference>
<evidence type="ECO:0000256" key="3">
    <source>
        <dbReference type="SAM" id="MobiDB-lite"/>
    </source>
</evidence>
<evidence type="ECO:0000256" key="2">
    <source>
        <dbReference type="ARBA" id="ARBA00023242"/>
    </source>
</evidence>
<dbReference type="InterPro" id="IPR027417">
    <property type="entry name" value="P-loop_NTPase"/>
</dbReference>
<feature type="compositionally biased region" description="Pro residues" evidence="3">
    <location>
        <begin position="648"/>
        <end position="665"/>
    </location>
</feature>
<reference evidence="6" key="2">
    <citation type="submission" date="2025-08" db="UniProtKB">
        <authorList>
            <consortium name="RefSeq"/>
        </authorList>
    </citation>
    <scope>IDENTIFICATION</scope>
    <source>
        <tissue evidence="6">Leaf</tissue>
    </source>
</reference>
<reference evidence="5" key="1">
    <citation type="journal article" date="2015" name="Nat. Genet.">
        <title>The pineapple genome and the evolution of CAM photosynthesis.</title>
        <authorList>
            <person name="Ming R."/>
            <person name="VanBuren R."/>
            <person name="Wai C.M."/>
            <person name="Tang H."/>
            <person name="Schatz M.C."/>
            <person name="Bowers J.E."/>
            <person name="Lyons E."/>
            <person name="Wang M.L."/>
            <person name="Chen J."/>
            <person name="Biggers E."/>
            <person name="Zhang J."/>
            <person name="Huang L."/>
            <person name="Zhang L."/>
            <person name="Miao W."/>
            <person name="Zhang J."/>
            <person name="Ye Z."/>
            <person name="Miao C."/>
            <person name="Lin Z."/>
            <person name="Wang H."/>
            <person name="Zhou H."/>
            <person name="Yim W.C."/>
            <person name="Priest H.D."/>
            <person name="Zheng C."/>
            <person name="Woodhouse M."/>
            <person name="Edger P.P."/>
            <person name="Guyot R."/>
            <person name="Guo H.B."/>
            <person name="Guo H."/>
            <person name="Zheng G."/>
            <person name="Singh R."/>
            <person name="Sharma A."/>
            <person name="Min X."/>
            <person name="Zheng Y."/>
            <person name="Lee H."/>
            <person name="Gurtowski J."/>
            <person name="Sedlazeck F.J."/>
            <person name="Harkess A."/>
            <person name="McKain M.R."/>
            <person name="Liao Z."/>
            <person name="Fang J."/>
            <person name="Liu J."/>
            <person name="Zhang X."/>
            <person name="Zhang Q."/>
            <person name="Hu W."/>
            <person name="Qin Y."/>
            <person name="Wang K."/>
            <person name="Chen L.Y."/>
            <person name="Shirley N."/>
            <person name="Lin Y.R."/>
            <person name="Liu L.Y."/>
            <person name="Hernandez A.G."/>
            <person name="Wright C.L."/>
            <person name="Bulone V."/>
            <person name="Tuskan G.A."/>
            <person name="Heath K."/>
            <person name="Zee F."/>
            <person name="Moore P.H."/>
            <person name="Sunkar R."/>
            <person name="Leebens-Mack J.H."/>
            <person name="Mockler T."/>
            <person name="Bennetzen J.L."/>
            <person name="Freeling M."/>
            <person name="Sankoff D."/>
            <person name="Paterson A.H."/>
            <person name="Zhu X."/>
            <person name="Yang X."/>
            <person name="Smith J.A."/>
            <person name="Cushman J.C."/>
            <person name="Paull R.E."/>
            <person name="Yu Q."/>
        </authorList>
    </citation>
    <scope>NUCLEOTIDE SEQUENCE [LARGE SCALE GENOMIC DNA]</scope>
    <source>
        <strain evidence="5">cv. F153</strain>
    </source>
</reference>
<keyword evidence="5" id="KW-1185">Reference proteome</keyword>
<name>A0A6P5GLE8_ANACO</name>
<dbReference type="RefSeq" id="XP_020109486.1">
    <property type="nucleotide sequence ID" value="XM_020253897.1"/>
</dbReference>
<dbReference type="Pfam" id="PF00622">
    <property type="entry name" value="SPRY"/>
    <property type="match status" value="1"/>
</dbReference>
<proteinExistence type="predicted"/>
<dbReference type="Proteomes" id="UP000515123">
    <property type="component" value="Linkage group 19"/>
</dbReference>
<dbReference type="GO" id="GO:0005634">
    <property type="term" value="C:nucleus"/>
    <property type="evidence" value="ECO:0007669"/>
    <property type="project" value="UniProtKB-SubCell"/>
</dbReference>
<dbReference type="AlphaFoldDB" id="A0A6P5GLE8"/>
<dbReference type="OrthoDB" id="445357at2759"/>
<dbReference type="GeneID" id="109724908"/>
<dbReference type="GO" id="GO:0000380">
    <property type="term" value="P:alternative mRNA splicing, via spliceosome"/>
    <property type="evidence" value="ECO:0007669"/>
    <property type="project" value="TreeGrafter"/>
</dbReference>
<evidence type="ECO:0000313" key="6">
    <source>
        <dbReference type="RefSeq" id="XP_020109486.1"/>
    </source>
</evidence>
<dbReference type="Gene3D" id="2.60.120.920">
    <property type="match status" value="1"/>
</dbReference>
<dbReference type="InterPro" id="IPR043136">
    <property type="entry name" value="B30.2/SPRY_sf"/>
</dbReference>
<evidence type="ECO:0000256" key="1">
    <source>
        <dbReference type="ARBA" id="ARBA00004123"/>
    </source>
</evidence>
<feature type="domain" description="SPRY" evidence="4">
    <location>
        <begin position="83"/>
        <end position="230"/>
    </location>
</feature>
<protein>
    <submittedName>
        <fullName evidence="6">Heterogeneous nuclear ribonucleoprotein U-like protein 1</fullName>
    </submittedName>
</protein>
<dbReference type="InterPro" id="IPR003877">
    <property type="entry name" value="SPRY_dom"/>
</dbReference>
<sequence>MASKQQRTADGDGPLPREGGPSAKRARSEAVQPFPSPLRVELNPADCDLDFEVGEDGLRGHALHEEGFAYCWSGARASVGMTAGKYCFGCKIISEQVVDMADTPSDQQHLCRVGISRGADPVGNLGETDHSFGFGGTGKFSNKGNFSHYGTKFGVGDTIVCAVDLESRPLASIGFSKNGQWLGIAQHFDATSRGLGMVDAPLRTLPWESALFPHVLLKNVAVQLQFSLEDGLVPEDGYKPWSSALADRNAIFGPTFTRQKECQVLMMVGLPASGKTTWAENWVKDHPEKRYILLGTNLALDQMKVPGLLRKNNYGERFERLMNRATGIFNTLLARAAKTPRNYIIDQTNVYKSARNRKLKAFADYHKVAVVIFPPPNELKFRSEKRFKEMGKEVPAEAINEMIANYVLPMKKSMPNSNEVFDEVIFPELGREEAERHLDEMKCALGSPSINFKRGCTPYSREGSIQSVSNRSVVSKEASSVPGDQCPSSQHIVLPPCRDSPSNQQVDPAYPWVGSSGDPMTRSGVLGSHMPQHLQHRSYSEYDRSLPYVPYGTYNTANPYERINREGGWIPPGEVSLHHYQRYSDAEAFRSPGLESSSPYGKSNYTHLFTPPSYAGQPLPSFGHHTGRVHLDEWRNPVQDTYGSPYAAPHPRPPYGAPSPRPTNPRPGFWYR</sequence>
<dbReference type="PANTHER" id="PTHR12381">
    <property type="entry name" value="HETEROGENEOUS NUCLEAR RIBONUCLEOPROTEIN U FAMILY MEMBER"/>
    <property type="match status" value="1"/>
</dbReference>